<evidence type="ECO:0000313" key="3">
    <source>
        <dbReference type="EMBL" id="MCH5598284.1"/>
    </source>
</evidence>
<feature type="domain" description="HTH cro/C1-type" evidence="2">
    <location>
        <begin position="13"/>
        <end position="67"/>
    </location>
</feature>
<organism evidence="3 4">
    <name type="scientific">Niabella ginsengisoli</name>
    <dbReference type="NCBI Taxonomy" id="522298"/>
    <lineage>
        <taxon>Bacteria</taxon>
        <taxon>Pseudomonadati</taxon>
        <taxon>Bacteroidota</taxon>
        <taxon>Chitinophagia</taxon>
        <taxon>Chitinophagales</taxon>
        <taxon>Chitinophagaceae</taxon>
        <taxon>Niabella</taxon>
    </lineage>
</organism>
<dbReference type="SMART" id="SM00530">
    <property type="entry name" value="HTH_XRE"/>
    <property type="match status" value="1"/>
</dbReference>
<keyword evidence="4" id="KW-1185">Reference proteome</keyword>
<dbReference type="Proteomes" id="UP001202248">
    <property type="component" value="Unassembled WGS sequence"/>
</dbReference>
<gene>
    <name evidence="3" type="ORF">MKP09_10360</name>
</gene>
<dbReference type="EMBL" id="JAKWBL010000001">
    <property type="protein sequence ID" value="MCH5598284.1"/>
    <property type="molecule type" value="Genomic_DNA"/>
</dbReference>
<dbReference type="PANTHER" id="PTHR46797">
    <property type="entry name" value="HTH-TYPE TRANSCRIPTIONAL REGULATOR"/>
    <property type="match status" value="1"/>
</dbReference>
<comment type="caution">
    <text evidence="3">The sequence shown here is derived from an EMBL/GenBank/DDBJ whole genome shotgun (WGS) entry which is preliminary data.</text>
</comment>
<dbReference type="InterPro" id="IPR001387">
    <property type="entry name" value="Cro/C1-type_HTH"/>
</dbReference>
<evidence type="ECO:0000259" key="2">
    <source>
        <dbReference type="PROSITE" id="PS50943"/>
    </source>
</evidence>
<dbReference type="InterPro" id="IPR010982">
    <property type="entry name" value="Lambda_DNA-bd_dom_sf"/>
</dbReference>
<reference evidence="3 4" key="1">
    <citation type="submission" date="2022-02" db="EMBL/GenBank/DDBJ databases">
        <authorList>
            <person name="Min J."/>
        </authorList>
    </citation>
    <scope>NUCLEOTIDE SEQUENCE [LARGE SCALE GENOMIC DNA]</scope>
    <source>
        <strain evidence="3 4">GR10-1</strain>
    </source>
</reference>
<dbReference type="SUPFAM" id="SSF47413">
    <property type="entry name" value="lambda repressor-like DNA-binding domains"/>
    <property type="match status" value="1"/>
</dbReference>
<protein>
    <submittedName>
        <fullName evidence="3">Helix-turn-helix domain-containing protein</fullName>
    </submittedName>
</protein>
<accession>A0ABS9SIV1</accession>
<proteinExistence type="predicted"/>
<dbReference type="Pfam" id="PF01381">
    <property type="entry name" value="HTH_3"/>
    <property type="match status" value="1"/>
</dbReference>
<dbReference type="Gene3D" id="1.10.260.40">
    <property type="entry name" value="lambda repressor-like DNA-binding domains"/>
    <property type="match status" value="1"/>
</dbReference>
<dbReference type="PANTHER" id="PTHR46797:SF2">
    <property type="entry name" value="TRANSCRIPTIONAL REGULATOR"/>
    <property type="match status" value="1"/>
</dbReference>
<evidence type="ECO:0000313" key="4">
    <source>
        <dbReference type="Proteomes" id="UP001202248"/>
    </source>
</evidence>
<evidence type="ECO:0000256" key="1">
    <source>
        <dbReference type="ARBA" id="ARBA00023125"/>
    </source>
</evidence>
<dbReference type="InterPro" id="IPR050807">
    <property type="entry name" value="TransReg_Diox_bact_type"/>
</dbReference>
<dbReference type="PROSITE" id="PS50943">
    <property type="entry name" value="HTH_CROC1"/>
    <property type="match status" value="1"/>
</dbReference>
<dbReference type="RefSeq" id="WP_240828112.1">
    <property type="nucleotide sequence ID" value="NZ_JAKWBL010000001.1"/>
</dbReference>
<keyword evidence="1" id="KW-0238">DNA-binding</keyword>
<dbReference type="CDD" id="cd00093">
    <property type="entry name" value="HTH_XRE"/>
    <property type="match status" value="1"/>
</dbReference>
<name>A0ABS9SIV1_9BACT</name>
<sequence>MQDEVLLTISNRIKEIRQAKKITTERLAKSANVSKGLISQIENNRTVPSLPVLINILQALGVDLNDFFKDISYDKKIIKVLNLRNPKNIKPLKKNMRKEFPIIAFLRAPYLTIL</sequence>